<dbReference type="OrthoDB" id="269872at2759"/>
<dbReference type="AlphaFoldDB" id="A0A9P0HHK5"/>
<evidence type="ECO:0000313" key="3">
    <source>
        <dbReference type="EMBL" id="CAH1401676.1"/>
    </source>
</evidence>
<evidence type="ECO:0000313" key="4">
    <source>
        <dbReference type="Proteomes" id="UP001152798"/>
    </source>
</evidence>
<evidence type="ECO:0000256" key="1">
    <source>
        <dbReference type="SAM" id="Coils"/>
    </source>
</evidence>
<organism evidence="3 4">
    <name type="scientific">Nezara viridula</name>
    <name type="common">Southern green stink bug</name>
    <name type="synonym">Cimex viridulus</name>
    <dbReference type="NCBI Taxonomy" id="85310"/>
    <lineage>
        <taxon>Eukaryota</taxon>
        <taxon>Metazoa</taxon>
        <taxon>Ecdysozoa</taxon>
        <taxon>Arthropoda</taxon>
        <taxon>Hexapoda</taxon>
        <taxon>Insecta</taxon>
        <taxon>Pterygota</taxon>
        <taxon>Neoptera</taxon>
        <taxon>Paraneoptera</taxon>
        <taxon>Hemiptera</taxon>
        <taxon>Heteroptera</taxon>
        <taxon>Panheteroptera</taxon>
        <taxon>Pentatomomorpha</taxon>
        <taxon>Pentatomoidea</taxon>
        <taxon>Pentatomidae</taxon>
        <taxon>Pentatominae</taxon>
        <taxon>Nezara</taxon>
    </lineage>
</organism>
<name>A0A9P0HHK5_NEZVI</name>
<feature type="compositionally biased region" description="Polar residues" evidence="2">
    <location>
        <begin position="98"/>
        <end position="111"/>
    </location>
</feature>
<feature type="coiled-coil region" evidence="1">
    <location>
        <begin position="136"/>
        <end position="205"/>
    </location>
</feature>
<dbReference type="PANTHER" id="PTHR23313:SF0">
    <property type="entry name" value="TESTIS-EXPRESSED PROTEIN 9"/>
    <property type="match status" value="1"/>
</dbReference>
<proteinExistence type="predicted"/>
<protein>
    <submittedName>
        <fullName evidence="3">Uncharacterized protein</fullName>
    </submittedName>
</protein>
<sequence>MESSELLEQEEAFHKLNAEIELRTRQLMKNVEAVISKQSPRHWAPDPGENYSLSNRTQKRNGLSPDFINGNSKYFSEENDFHELLDQNGHKVSRQCQLRGSRKSVYNQGKGQNKKDLSDHGLLPSSAKGMSAESLVRLLKAKGKLLQEELEQVKRELQNKNDELKKIHLDIKNLEDEKQKFLSDSATLRDKVKKLEVNLASQTEKLQMRDSENIILKKEIEILKQDIKRLNLCIAGNEAKLNKSREETEKFKLLLKQSESNEKEARDKCRTKNDDMVVMVRKLEKQKSELLGSIKKQMILIENLKKQKDIAETEKGLNFTEKEFLKMLEMRNDHKMKKEDE</sequence>
<reference evidence="3" key="1">
    <citation type="submission" date="2022-01" db="EMBL/GenBank/DDBJ databases">
        <authorList>
            <person name="King R."/>
        </authorList>
    </citation>
    <scope>NUCLEOTIDE SEQUENCE</scope>
</reference>
<dbReference type="PANTHER" id="PTHR23313">
    <property type="entry name" value="TSEC1-RELATED"/>
    <property type="match status" value="1"/>
</dbReference>
<keyword evidence="1" id="KW-0175">Coiled coil</keyword>
<accession>A0A9P0HHK5</accession>
<feature type="region of interest" description="Disordered" evidence="2">
    <location>
        <begin position="98"/>
        <end position="126"/>
    </location>
</feature>
<evidence type="ECO:0000256" key="2">
    <source>
        <dbReference type="SAM" id="MobiDB-lite"/>
    </source>
</evidence>
<feature type="region of interest" description="Disordered" evidence="2">
    <location>
        <begin position="38"/>
        <end position="64"/>
    </location>
</feature>
<keyword evidence="4" id="KW-1185">Reference proteome</keyword>
<gene>
    <name evidence="3" type="ORF">NEZAVI_LOCUS10647</name>
</gene>
<dbReference type="EMBL" id="OV725081">
    <property type="protein sequence ID" value="CAH1401676.1"/>
    <property type="molecule type" value="Genomic_DNA"/>
</dbReference>
<dbReference type="Proteomes" id="UP001152798">
    <property type="component" value="Chromosome 5"/>
</dbReference>